<sequence length="294" mass="29382">MLRFISLSLVATAAAQMDMKALIGDMSPQCQAAAGSLVTSDFSACSNLMGLVNVLGASGSLIAPLDTWVNSICSITPCSASTIATAAATVQAGCDADAKKGVATALEVTALVPNYAAVRNALCLEYKSNHTRCASSLLTNTEKLAGRPLTLVELSGFLTGGVSSLAPALAKAPKEFLCNDCTHGLAATLSANASMSMNSSMPSMPMNGMPMNGTAHNMTSMTSGLSAVCGPSFDDGKVPDSIAISSGSSSNSTYSSAGKTPANGGAPSSANSVAIPVFASFALVGTASVFVALL</sequence>
<dbReference type="EMBL" id="PGCJ01000434">
    <property type="protein sequence ID" value="PLW28725.1"/>
    <property type="molecule type" value="Genomic_DNA"/>
</dbReference>
<dbReference type="Proteomes" id="UP000235388">
    <property type="component" value="Unassembled WGS sequence"/>
</dbReference>
<evidence type="ECO:0000313" key="3">
    <source>
        <dbReference type="EMBL" id="PLW28725.1"/>
    </source>
</evidence>
<dbReference type="OrthoDB" id="2536450at2759"/>
<reference evidence="5 6" key="1">
    <citation type="submission" date="2017-11" db="EMBL/GenBank/DDBJ databases">
        <title>De novo assembly and phasing of dikaryotic genomes from two isolates of Puccinia coronata f. sp. avenae, the causal agent of oat crown rust.</title>
        <authorList>
            <person name="Miller M.E."/>
            <person name="Zhang Y."/>
            <person name="Omidvar V."/>
            <person name="Sperschneider J."/>
            <person name="Schwessinger B."/>
            <person name="Raley C."/>
            <person name="Palmer J.M."/>
            <person name="Garnica D."/>
            <person name="Upadhyaya N."/>
            <person name="Rathjen J."/>
            <person name="Taylor J.M."/>
            <person name="Park R.F."/>
            <person name="Dodds P.N."/>
            <person name="Hirsch C.D."/>
            <person name="Kianian S.F."/>
            <person name="Figueroa M."/>
        </authorList>
    </citation>
    <scope>NUCLEOTIDE SEQUENCE [LARGE SCALE GENOMIC DNA]</scope>
    <source>
        <strain evidence="3">12NC29</strain>
        <strain evidence="4">12SD80</strain>
    </source>
</reference>
<evidence type="ECO:0000256" key="2">
    <source>
        <dbReference type="SAM" id="SignalP"/>
    </source>
</evidence>
<feature type="chain" id="PRO_5015083758" evidence="2">
    <location>
        <begin position="16"/>
        <end position="294"/>
    </location>
</feature>
<accession>A0A2N5TTA2</accession>
<dbReference type="PANTHER" id="PTHR34862">
    <property type="entry name" value="SPARK DOMAIN-CONTAINING PROTEIN"/>
    <property type="match status" value="1"/>
</dbReference>
<feature type="signal peptide" evidence="2">
    <location>
        <begin position="1"/>
        <end position="15"/>
    </location>
</feature>
<comment type="caution">
    <text evidence="3">The sequence shown here is derived from an EMBL/GenBank/DDBJ whole genome shotgun (WGS) entry which is preliminary data.</text>
</comment>
<gene>
    <name evidence="3" type="ORF">PCANC_26575</name>
    <name evidence="4" type="ORF">PCASD_13074</name>
</gene>
<feature type="region of interest" description="Disordered" evidence="1">
    <location>
        <begin position="246"/>
        <end position="266"/>
    </location>
</feature>
<dbReference type="EMBL" id="PGCI01000205">
    <property type="protein sequence ID" value="PLW34091.1"/>
    <property type="molecule type" value="Genomic_DNA"/>
</dbReference>
<proteinExistence type="predicted"/>
<evidence type="ECO:0000256" key="1">
    <source>
        <dbReference type="SAM" id="MobiDB-lite"/>
    </source>
</evidence>
<name>A0A2N5TTA2_9BASI</name>
<dbReference type="Proteomes" id="UP000235392">
    <property type="component" value="Unassembled WGS sequence"/>
</dbReference>
<evidence type="ECO:0000313" key="4">
    <source>
        <dbReference type="EMBL" id="PLW34091.1"/>
    </source>
</evidence>
<organism evidence="3 5">
    <name type="scientific">Puccinia coronata f. sp. avenae</name>
    <dbReference type="NCBI Taxonomy" id="200324"/>
    <lineage>
        <taxon>Eukaryota</taxon>
        <taxon>Fungi</taxon>
        <taxon>Dikarya</taxon>
        <taxon>Basidiomycota</taxon>
        <taxon>Pucciniomycotina</taxon>
        <taxon>Pucciniomycetes</taxon>
        <taxon>Pucciniales</taxon>
        <taxon>Pucciniaceae</taxon>
        <taxon>Puccinia</taxon>
    </lineage>
</organism>
<evidence type="ECO:0000313" key="6">
    <source>
        <dbReference type="Proteomes" id="UP000235392"/>
    </source>
</evidence>
<keyword evidence="5" id="KW-1185">Reference proteome</keyword>
<protein>
    <submittedName>
        <fullName evidence="3">Uncharacterized protein</fullName>
    </submittedName>
</protein>
<evidence type="ECO:0000313" key="5">
    <source>
        <dbReference type="Proteomes" id="UP000235388"/>
    </source>
</evidence>
<keyword evidence="2" id="KW-0732">Signal</keyword>
<feature type="compositionally biased region" description="Low complexity" evidence="1">
    <location>
        <begin position="246"/>
        <end position="258"/>
    </location>
</feature>
<dbReference type="PANTHER" id="PTHR34862:SF1">
    <property type="entry name" value="SPARK DOMAIN-CONTAINING PROTEIN"/>
    <property type="match status" value="1"/>
</dbReference>
<dbReference type="AlphaFoldDB" id="A0A2N5TTA2"/>